<dbReference type="PATRIC" id="fig|571915.4.peg.2075"/>
<dbReference type="OrthoDB" id="7595245at2"/>
<sequence length="256" mass="28211">MEEQESQPIEIVQLPDDDVSRLHLMATHGIFDPDDFEELLGAFDEIAVAQESKGKSYLTLDFLSQMLYTSGHAADKHGFEDGFDWSEEGEDDLDALDLHRYHAVQKAFADPALKVEWDGLQDALHATDENVTTLGEIYDNLDSLVDPEHFVLCISSDDPRDFLACLPNGYFADDLNPFEVAAIIERMTTSYGLSLLGMGASTLAFRRPPGAELDVAGIVSDMQHVYGNNTGADWHKVAAGIAATGLVLFSYSGFWE</sequence>
<reference evidence="1 2" key="1">
    <citation type="journal article" date="2015" name="Genome Announc.">
        <title>Complete Genome Sequence of the Type Strain Corynebacterium mustelae DSM 45274, Isolated from Various Tissues of a Male Ferret with Lethal Sepsis.</title>
        <authorList>
            <person name="Ruckert C."/>
            <person name="Eimer J."/>
            <person name="Winkler A."/>
            <person name="Tauch A."/>
        </authorList>
    </citation>
    <scope>NUCLEOTIDE SEQUENCE [LARGE SCALE GENOMIC DNA]</scope>
    <source>
        <strain evidence="1 2">DSM 45274</strain>
    </source>
</reference>
<name>A0A0G3GYN5_9CORY</name>
<proteinExistence type="predicted"/>
<evidence type="ECO:0000313" key="2">
    <source>
        <dbReference type="Proteomes" id="UP000035199"/>
    </source>
</evidence>
<dbReference type="AlphaFoldDB" id="A0A0G3GYN5"/>
<dbReference type="KEGG" id="cmv:CMUST_09790"/>
<accession>A0A0G3GYN5</accession>
<reference evidence="2" key="2">
    <citation type="submission" date="2015-05" db="EMBL/GenBank/DDBJ databases">
        <title>Complete genome sequence of Corynebacterium mustelae DSM 45274, isolated from various tissues of a male ferret with lethal sepsis.</title>
        <authorList>
            <person name="Ruckert C."/>
            <person name="Albersmeier A."/>
            <person name="Winkler A."/>
            <person name="Tauch A."/>
        </authorList>
    </citation>
    <scope>NUCLEOTIDE SEQUENCE [LARGE SCALE GENOMIC DNA]</scope>
    <source>
        <strain evidence="2">DSM 45274</strain>
    </source>
</reference>
<dbReference type="EMBL" id="CP011542">
    <property type="protein sequence ID" value="AKK06274.1"/>
    <property type="molecule type" value="Genomic_DNA"/>
</dbReference>
<evidence type="ECO:0000313" key="1">
    <source>
        <dbReference type="EMBL" id="AKK06274.1"/>
    </source>
</evidence>
<organism evidence="1 2">
    <name type="scientific">Corynebacterium mustelae</name>
    <dbReference type="NCBI Taxonomy" id="571915"/>
    <lineage>
        <taxon>Bacteria</taxon>
        <taxon>Bacillati</taxon>
        <taxon>Actinomycetota</taxon>
        <taxon>Actinomycetes</taxon>
        <taxon>Mycobacteriales</taxon>
        <taxon>Corynebacteriaceae</taxon>
        <taxon>Corynebacterium</taxon>
    </lineage>
</organism>
<dbReference type="Proteomes" id="UP000035199">
    <property type="component" value="Chromosome"/>
</dbReference>
<gene>
    <name evidence="1" type="ORF">CMUST_09790</name>
</gene>
<protein>
    <submittedName>
        <fullName evidence="1">Uncharacterized protein</fullName>
    </submittedName>
</protein>
<dbReference type="RefSeq" id="WP_047262330.1">
    <property type="nucleotide sequence ID" value="NZ_CP011542.1"/>
</dbReference>
<keyword evidence="2" id="KW-1185">Reference proteome</keyword>